<proteinExistence type="predicted"/>
<evidence type="ECO:0000256" key="1">
    <source>
        <dbReference type="SAM" id="MobiDB-lite"/>
    </source>
</evidence>
<comment type="caution">
    <text evidence="2">The sequence shown here is derived from an EMBL/GenBank/DDBJ whole genome shotgun (WGS) entry which is preliminary data.</text>
</comment>
<reference evidence="3" key="1">
    <citation type="journal article" date="2019" name="Int. J. Syst. Evol. Microbiol.">
        <title>The Global Catalogue of Microorganisms (GCM) 10K type strain sequencing project: providing services to taxonomists for standard genome sequencing and annotation.</title>
        <authorList>
            <consortium name="The Broad Institute Genomics Platform"/>
            <consortium name="The Broad Institute Genome Sequencing Center for Infectious Disease"/>
            <person name="Wu L."/>
            <person name="Ma J."/>
        </authorList>
    </citation>
    <scope>NUCLEOTIDE SEQUENCE [LARGE SCALE GENOMIC DNA]</scope>
    <source>
        <strain evidence="3">JCM 17906</strain>
    </source>
</reference>
<organism evidence="2 3">
    <name type="scientific">Pseudonocardia xishanensis</name>
    <dbReference type="NCBI Taxonomy" id="630995"/>
    <lineage>
        <taxon>Bacteria</taxon>
        <taxon>Bacillati</taxon>
        <taxon>Actinomycetota</taxon>
        <taxon>Actinomycetes</taxon>
        <taxon>Pseudonocardiales</taxon>
        <taxon>Pseudonocardiaceae</taxon>
        <taxon>Pseudonocardia</taxon>
    </lineage>
</organism>
<gene>
    <name evidence="2" type="ORF">GCM10023175_10970</name>
</gene>
<accession>A0ABP8RIU6</accession>
<feature type="region of interest" description="Disordered" evidence="1">
    <location>
        <begin position="37"/>
        <end position="66"/>
    </location>
</feature>
<keyword evidence="3" id="KW-1185">Reference proteome</keyword>
<dbReference type="Proteomes" id="UP001501598">
    <property type="component" value="Unassembled WGS sequence"/>
</dbReference>
<feature type="compositionally biased region" description="Basic and acidic residues" evidence="1">
    <location>
        <begin position="52"/>
        <end position="66"/>
    </location>
</feature>
<evidence type="ECO:0000313" key="2">
    <source>
        <dbReference type="EMBL" id="GAA4539527.1"/>
    </source>
</evidence>
<evidence type="ECO:0000313" key="3">
    <source>
        <dbReference type="Proteomes" id="UP001501598"/>
    </source>
</evidence>
<name>A0ABP8RIU6_9PSEU</name>
<protein>
    <submittedName>
        <fullName evidence="2">Uncharacterized protein</fullName>
    </submittedName>
</protein>
<dbReference type="EMBL" id="BAABGT010000016">
    <property type="protein sequence ID" value="GAA4539527.1"/>
    <property type="molecule type" value="Genomic_DNA"/>
</dbReference>
<sequence length="66" mass="7086">MDPHWADPVVAGHAESASTATLITGPAEHHRRRALVGQNDVAARSPCVDVDGPPRPETVPEKEERP</sequence>